<feature type="region of interest" description="Disordered" evidence="1">
    <location>
        <begin position="1"/>
        <end position="45"/>
    </location>
</feature>
<sequence length="85" mass="9438">MCSQISTKNNIVEIDNGSRLDTPTPKALNVPSAVKPAKEPESSPALDEMVEALHAEVERTMTKMKAVWEEIAIEDGQLYTIPEWI</sequence>
<protein>
    <submittedName>
        <fullName evidence="2">Uncharacterized protein</fullName>
    </submittedName>
</protein>
<comment type="caution">
    <text evidence="2">The sequence shown here is derived from an EMBL/GenBank/DDBJ whole genome shotgun (WGS) entry which is preliminary data.</text>
</comment>
<evidence type="ECO:0000313" key="2">
    <source>
        <dbReference type="EMBL" id="RGP71594.1"/>
    </source>
</evidence>
<organism evidence="2 3">
    <name type="scientific">Fusarium longipes</name>
    <dbReference type="NCBI Taxonomy" id="694270"/>
    <lineage>
        <taxon>Eukaryota</taxon>
        <taxon>Fungi</taxon>
        <taxon>Dikarya</taxon>
        <taxon>Ascomycota</taxon>
        <taxon>Pezizomycotina</taxon>
        <taxon>Sordariomycetes</taxon>
        <taxon>Hypocreomycetidae</taxon>
        <taxon>Hypocreales</taxon>
        <taxon>Nectriaceae</taxon>
        <taxon>Fusarium</taxon>
    </lineage>
</organism>
<name>A0A395SGJ5_9HYPO</name>
<feature type="compositionally biased region" description="Polar residues" evidence="1">
    <location>
        <begin position="1"/>
        <end position="10"/>
    </location>
</feature>
<proteinExistence type="predicted"/>
<dbReference type="AlphaFoldDB" id="A0A395SGJ5"/>
<gene>
    <name evidence="2" type="ORF">FLONG3_7086</name>
</gene>
<reference evidence="2 3" key="1">
    <citation type="journal article" date="2018" name="PLoS Pathog.">
        <title>Evolution of structural diversity of trichothecenes, a family of toxins produced by plant pathogenic and entomopathogenic fungi.</title>
        <authorList>
            <person name="Proctor R.H."/>
            <person name="McCormick S.P."/>
            <person name="Kim H.S."/>
            <person name="Cardoza R.E."/>
            <person name="Stanley A.M."/>
            <person name="Lindo L."/>
            <person name="Kelly A."/>
            <person name="Brown D.W."/>
            <person name="Lee T."/>
            <person name="Vaughan M.M."/>
            <person name="Alexander N.J."/>
            <person name="Busman M."/>
            <person name="Gutierrez S."/>
        </authorList>
    </citation>
    <scope>NUCLEOTIDE SEQUENCE [LARGE SCALE GENOMIC DNA]</scope>
    <source>
        <strain evidence="2 3">NRRL 20695</strain>
    </source>
</reference>
<accession>A0A395SGJ5</accession>
<keyword evidence="3" id="KW-1185">Reference proteome</keyword>
<evidence type="ECO:0000256" key="1">
    <source>
        <dbReference type="SAM" id="MobiDB-lite"/>
    </source>
</evidence>
<dbReference type="Proteomes" id="UP000266234">
    <property type="component" value="Unassembled WGS sequence"/>
</dbReference>
<dbReference type="EMBL" id="PXOG01000157">
    <property type="protein sequence ID" value="RGP71594.1"/>
    <property type="molecule type" value="Genomic_DNA"/>
</dbReference>
<dbReference type="OrthoDB" id="5088210at2759"/>
<evidence type="ECO:0000313" key="3">
    <source>
        <dbReference type="Proteomes" id="UP000266234"/>
    </source>
</evidence>